<name>A0AAV7MYK0_PLEWA</name>
<comment type="caution">
    <text evidence="2">The sequence shown here is derived from an EMBL/GenBank/DDBJ whole genome shotgun (WGS) entry which is preliminary data.</text>
</comment>
<evidence type="ECO:0000256" key="1">
    <source>
        <dbReference type="SAM" id="MobiDB-lite"/>
    </source>
</evidence>
<feature type="compositionally biased region" description="Acidic residues" evidence="1">
    <location>
        <begin position="1"/>
        <end position="10"/>
    </location>
</feature>
<dbReference type="Proteomes" id="UP001066276">
    <property type="component" value="Chromosome 9"/>
</dbReference>
<protein>
    <submittedName>
        <fullName evidence="2">Uncharacterized protein</fullName>
    </submittedName>
</protein>
<proteinExistence type="predicted"/>
<sequence length="77" mass="8046">MPESTEEGEGQTEGKASEENTTLAPPLGDGEEGTKVSEAKKEGPLPPPPPRGAGETGTAASGKLGERRKEDREAKDW</sequence>
<keyword evidence="3" id="KW-1185">Reference proteome</keyword>
<reference evidence="2" key="1">
    <citation type="journal article" date="2022" name="bioRxiv">
        <title>Sequencing and chromosome-scale assembly of the giantPleurodeles waltlgenome.</title>
        <authorList>
            <person name="Brown T."/>
            <person name="Elewa A."/>
            <person name="Iarovenko S."/>
            <person name="Subramanian E."/>
            <person name="Araus A.J."/>
            <person name="Petzold A."/>
            <person name="Susuki M."/>
            <person name="Suzuki K.-i.T."/>
            <person name="Hayashi T."/>
            <person name="Toyoda A."/>
            <person name="Oliveira C."/>
            <person name="Osipova E."/>
            <person name="Leigh N.D."/>
            <person name="Simon A."/>
            <person name="Yun M.H."/>
        </authorList>
    </citation>
    <scope>NUCLEOTIDE SEQUENCE</scope>
    <source>
        <strain evidence="2">20211129_DDA</strain>
        <tissue evidence="2">Liver</tissue>
    </source>
</reference>
<evidence type="ECO:0000313" key="2">
    <source>
        <dbReference type="EMBL" id="KAJ1108840.1"/>
    </source>
</evidence>
<dbReference type="EMBL" id="JANPWB010000013">
    <property type="protein sequence ID" value="KAJ1108840.1"/>
    <property type="molecule type" value="Genomic_DNA"/>
</dbReference>
<feature type="compositionally biased region" description="Basic and acidic residues" evidence="1">
    <location>
        <begin position="64"/>
        <end position="77"/>
    </location>
</feature>
<feature type="compositionally biased region" description="Basic and acidic residues" evidence="1">
    <location>
        <begin position="32"/>
        <end position="43"/>
    </location>
</feature>
<gene>
    <name evidence="2" type="ORF">NDU88_006210</name>
</gene>
<organism evidence="2 3">
    <name type="scientific">Pleurodeles waltl</name>
    <name type="common">Iberian ribbed newt</name>
    <dbReference type="NCBI Taxonomy" id="8319"/>
    <lineage>
        <taxon>Eukaryota</taxon>
        <taxon>Metazoa</taxon>
        <taxon>Chordata</taxon>
        <taxon>Craniata</taxon>
        <taxon>Vertebrata</taxon>
        <taxon>Euteleostomi</taxon>
        <taxon>Amphibia</taxon>
        <taxon>Batrachia</taxon>
        <taxon>Caudata</taxon>
        <taxon>Salamandroidea</taxon>
        <taxon>Salamandridae</taxon>
        <taxon>Pleurodelinae</taxon>
        <taxon>Pleurodeles</taxon>
    </lineage>
</organism>
<accession>A0AAV7MYK0</accession>
<feature type="region of interest" description="Disordered" evidence="1">
    <location>
        <begin position="1"/>
        <end position="77"/>
    </location>
</feature>
<evidence type="ECO:0000313" key="3">
    <source>
        <dbReference type="Proteomes" id="UP001066276"/>
    </source>
</evidence>
<dbReference type="AlphaFoldDB" id="A0AAV7MYK0"/>